<dbReference type="Gene3D" id="3.10.580.10">
    <property type="entry name" value="CBS-domain"/>
    <property type="match status" value="1"/>
</dbReference>
<evidence type="ECO:0000256" key="8">
    <source>
        <dbReference type="PROSITE-ProRule" id="PRU00703"/>
    </source>
</evidence>
<dbReference type="OrthoDB" id="9798188at2"/>
<keyword evidence="7 9" id="KW-0472">Membrane</keyword>
<keyword evidence="5 9" id="KW-1133">Transmembrane helix</keyword>
<dbReference type="InterPro" id="IPR036318">
    <property type="entry name" value="FAD-bd_PCMH-like_sf"/>
</dbReference>
<evidence type="ECO:0000256" key="2">
    <source>
        <dbReference type="ARBA" id="ARBA00006337"/>
    </source>
</evidence>
<keyword evidence="3 9" id="KW-0812">Transmembrane</keyword>
<accession>A0A174QMM5</accession>
<dbReference type="SUPFAM" id="SSF54631">
    <property type="entry name" value="CBS-domain pair"/>
    <property type="match status" value="1"/>
</dbReference>
<dbReference type="PANTHER" id="PTHR22777:SF17">
    <property type="entry name" value="UPF0053 PROTEIN SLL0260"/>
    <property type="match status" value="1"/>
</dbReference>
<keyword evidence="4" id="KW-0677">Repeat</keyword>
<feature type="transmembrane region" description="Helical" evidence="10">
    <location>
        <begin position="12"/>
        <end position="35"/>
    </location>
</feature>
<evidence type="ECO:0000256" key="3">
    <source>
        <dbReference type="ARBA" id="ARBA00022692"/>
    </source>
</evidence>
<evidence type="ECO:0000313" key="14">
    <source>
        <dbReference type="Proteomes" id="UP000092714"/>
    </source>
</evidence>
<evidence type="ECO:0000256" key="6">
    <source>
        <dbReference type="ARBA" id="ARBA00023122"/>
    </source>
</evidence>
<dbReference type="Pfam" id="PF03471">
    <property type="entry name" value="CorC_HlyC"/>
    <property type="match status" value="1"/>
</dbReference>
<dbReference type="InterPro" id="IPR016169">
    <property type="entry name" value="FAD-bd_PCMH_sub2"/>
</dbReference>
<dbReference type="PROSITE" id="PS51371">
    <property type="entry name" value="CBS"/>
    <property type="match status" value="2"/>
</dbReference>
<feature type="domain" description="CBS" evidence="11">
    <location>
        <begin position="225"/>
        <end position="286"/>
    </location>
</feature>
<evidence type="ECO:0000256" key="10">
    <source>
        <dbReference type="SAM" id="Phobius"/>
    </source>
</evidence>
<evidence type="ECO:0000256" key="1">
    <source>
        <dbReference type="ARBA" id="ARBA00004141"/>
    </source>
</evidence>
<dbReference type="Pfam" id="PF00571">
    <property type="entry name" value="CBS"/>
    <property type="match status" value="2"/>
</dbReference>
<dbReference type="Pfam" id="PF01595">
    <property type="entry name" value="CNNM"/>
    <property type="match status" value="1"/>
</dbReference>
<evidence type="ECO:0000256" key="7">
    <source>
        <dbReference type="ARBA" id="ARBA00023136"/>
    </source>
</evidence>
<proteinExistence type="inferred from homology"/>
<gene>
    <name evidence="13" type="ORF">CP373A1_09795</name>
</gene>
<evidence type="ECO:0000259" key="11">
    <source>
        <dbReference type="PROSITE" id="PS51371"/>
    </source>
</evidence>
<dbReference type="GeneID" id="42774713"/>
<comment type="subcellular location">
    <subcellularLocation>
        <location evidence="1">Membrane</location>
        <topology evidence="1">Multi-pass membrane protein</topology>
    </subcellularLocation>
</comment>
<feature type="transmembrane region" description="Helical" evidence="10">
    <location>
        <begin position="66"/>
        <end position="88"/>
    </location>
</feature>
<evidence type="ECO:0000256" key="5">
    <source>
        <dbReference type="ARBA" id="ARBA00022989"/>
    </source>
</evidence>
<dbReference type="RefSeq" id="WP_027096877.1">
    <property type="nucleotide sequence ID" value="NZ_CABHIH010000002.1"/>
</dbReference>
<dbReference type="SMART" id="SM01091">
    <property type="entry name" value="CorC_HlyC"/>
    <property type="match status" value="1"/>
</dbReference>
<protein>
    <submittedName>
        <fullName evidence="13">Hemolysin</fullName>
    </submittedName>
</protein>
<sequence length="435" mass="48908">MESDPDPANIAGQLILLAVLTAVNAFFAAAEMAIVSINKTKMKMLANEGNKKANTICKLVEEPTKFLSTIQVAITLSGFFASASAATGISTVVGKMLTDMNIPYGEQISFVGVTIILSYFTLVFGELFPKRLAIKKADKLSMVVVNPILFISKAVAPFVKILSVSTNILVKLFGLDSDDSEERVTKEEIKSLVETGEEHGAINESEKEMIESVFEFDDKIAEKVMTPRTEVYCIDINEPLEEYLDELLQKRFARIPVYEDEIDNIIGVLYMKDFMIEARNKGFENVNIQDILQEPYFVPECKPIRHLFRDLQDIKRHIAIIVDEYGGFSGIITVEDLVEEIVGDINDEDDEEEFGIRKVGENCYLVDGTTQLDELNENLNIDVKSDELDTLNGFLINLIGKIPLEDEEKEIKYNNIVFKIDEVSDKKIEKVRICL</sequence>
<dbReference type="EMBL" id="MAPZ01000019">
    <property type="protein sequence ID" value="OBY10788.1"/>
    <property type="molecule type" value="Genomic_DNA"/>
</dbReference>
<organism evidence="13 14">
    <name type="scientific">Clostridium paraputrificum</name>
    <dbReference type="NCBI Taxonomy" id="29363"/>
    <lineage>
        <taxon>Bacteria</taxon>
        <taxon>Bacillati</taxon>
        <taxon>Bacillota</taxon>
        <taxon>Clostridia</taxon>
        <taxon>Eubacteriales</taxon>
        <taxon>Clostridiaceae</taxon>
        <taxon>Clostridium</taxon>
    </lineage>
</organism>
<comment type="caution">
    <text evidence="13">The sequence shown here is derived from an EMBL/GenBank/DDBJ whole genome shotgun (WGS) entry which is preliminary data.</text>
</comment>
<dbReference type="GO" id="GO:0050660">
    <property type="term" value="F:flavin adenine dinucleotide binding"/>
    <property type="evidence" value="ECO:0007669"/>
    <property type="project" value="InterPro"/>
</dbReference>
<evidence type="ECO:0000256" key="9">
    <source>
        <dbReference type="PROSITE-ProRule" id="PRU01193"/>
    </source>
</evidence>
<dbReference type="FunFam" id="3.10.580.10:FF:000002">
    <property type="entry name" value="Magnesium/cobalt efflux protein CorC"/>
    <property type="match status" value="1"/>
</dbReference>
<evidence type="ECO:0000259" key="12">
    <source>
        <dbReference type="PROSITE" id="PS51846"/>
    </source>
</evidence>
<name>A0A174QMM5_9CLOT</name>
<dbReference type="GO" id="GO:0005886">
    <property type="term" value="C:plasma membrane"/>
    <property type="evidence" value="ECO:0007669"/>
    <property type="project" value="TreeGrafter"/>
</dbReference>
<dbReference type="CDD" id="cd04590">
    <property type="entry name" value="CBS_pair_CorC_HlyC_assoc"/>
    <property type="match status" value="1"/>
</dbReference>
<keyword evidence="14" id="KW-1185">Reference proteome</keyword>
<evidence type="ECO:0000256" key="4">
    <source>
        <dbReference type="ARBA" id="ARBA00022737"/>
    </source>
</evidence>
<dbReference type="InterPro" id="IPR005170">
    <property type="entry name" value="Transptr-assoc_dom"/>
</dbReference>
<dbReference type="InterPro" id="IPR044751">
    <property type="entry name" value="Ion_transp-like_CBS"/>
</dbReference>
<dbReference type="InterPro" id="IPR002550">
    <property type="entry name" value="CNNM"/>
</dbReference>
<dbReference type="SUPFAM" id="SSF56176">
    <property type="entry name" value="FAD-binding/transporter-associated domain-like"/>
    <property type="match status" value="1"/>
</dbReference>
<evidence type="ECO:0000313" key="13">
    <source>
        <dbReference type="EMBL" id="OBY10788.1"/>
    </source>
</evidence>
<dbReference type="eggNOG" id="COG1253">
    <property type="taxonomic scope" value="Bacteria"/>
</dbReference>
<feature type="domain" description="CNNM transmembrane" evidence="12">
    <location>
        <begin position="6"/>
        <end position="206"/>
    </location>
</feature>
<dbReference type="AlphaFoldDB" id="A0A174QMM5"/>
<dbReference type="InterPro" id="IPR046342">
    <property type="entry name" value="CBS_dom_sf"/>
</dbReference>
<dbReference type="InterPro" id="IPR000644">
    <property type="entry name" value="CBS_dom"/>
</dbReference>
<feature type="transmembrane region" description="Helical" evidence="10">
    <location>
        <begin position="140"/>
        <end position="159"/>
    </location>
</feature>
<dbReference type="PANTHER" id="PTHR22777">
    <property type="entry name" value="HEMOLYSIN-RELATED"/>
    <property type="match status" value="1"/>
</dbReference>
<reference evidence="13 14" key="1">
    <citation type="submission" date="2016-06" db="EMBL/GenBank/DDBJ databases">
        <authorList>
            <person name="Kjaerup R.B."/>
            <person name="Dalgaard T.S."/>
            <person name="Juul-Madsen H.R."/>
        </authorList>
    </citation>
    <scope>NUCLEOTIDE SEQUENCE [LARGE SCALE GENOMIC DNA]</scope>
    <source>
        <strain evidence="13 14">373-A1</strain>
    </source>
</reference>
<dbReference type="Proteomes" id="UP000092714">
    <property type="component" value="Unassembled WGS sequence"/>
</dbReference>
<feature type="domain" description="CBS" evidence="11">
    <location>
        <begin position="291"/>
        <end position="348"/>
    </location>
</feature>
<comment type="similarity">
    <text evidence="2">Belongs to the UPF0053 family.</text>
</comment>
<feature type="transmembrane region" description="Helical" evidence="10">
    <location>
        <begin position="108"/>
        <end position="128"/>
    </location>
</feature>
<keyword evidence="6 8" id="KW-0129">CBS domain</keyword>
<dbReference type="PROSITE" id="PS51846">
    <property type="entry name" value="CNNM"/>
    <property type="match status" value="1"/>
</dbReference>
<dbReference type="Gene3D" id="3.30.465.10">
    <property type="match status" value="1"/>
</dbReference>